<evidence type="ECO:0000256" key="1">
    <source>
        <dbReference type="ARBA" id="ARBA00004167"/>
    </source>
</evidence>
<comment type="caution">
    <text evidence="12">The sequence shown here is derived from an EMBL/GenBank/DDBJ whole genome shotgun (WGS) entry which is preliminary data.</text>
</comment>
<evidence type="ECO:0000256" key="3">
    <source>
        <dbReference type="ARBA" id="ARBA00022617"/>
    </source>
</evidence>
<evidence type="ECO:0000313" key="12">
    <source>
        <dbReference type="EMBL" id="KAJ9183753.1"/>
    </source>
</evidence>
<dbReference type="PRINTS" id="PR00385">
    <property type="entry name" value="P450"/>
</dbReference>
<dbReference type="PRINTS" id="PR00463">
    <property type="entry name" value="EP450I"/>
</dbReference>
<evidence type="ECO:0000256" key="2">
    <source>
        <dbReference type="ARBA" id="ARBA00010617"/>
    </source>
</evidence>
<evidence type="ECO:0000256" key="11">
    <source>
        <dbReference type="RuleBase" id="RU000461"/>
    </source>
</evidence>
<dbReference type="PANTHER" id="PTHR24282">
    <property type="entry name" value="CYTOCHROME P450 FAMILY MEMBER"/>
    <property type="match status" value="1"/>
</dbReference>
<sequence>MDDLVLHSLGFSLLLLLGLYGTGRIAYSIWWKPKSLERKLKKQGIKGTPYKLLVGDMKNCIRMITEAWSKPINLTHQIVQRVDPFTLNIVQKYGKISMFWNGKTPRLIISDPELMKEVLYNKQGHIQKPPVSPLILILARGLTLLDGEKWALHRRLINPAFHLEKLKGMIPVFAISCKEMIEQWKKMVNHQEACEVDVWPELQKTAKDIISRAAFGSNYEEGKKIFQLQQELVVLTVEAMRTLYIPGFRFVPTKKNQRRNKLNIEITSMLRDVVERKQNEMRTGQSRVDDLLSLLLHSSEQNSSENASSTKSNGLTIEEIVEECKVFYLAGQETTSALLTWTMIVLAMHPDWQEKAREEVLQICGKKEPDFEALTHLKIVTMILNEILRLYPPVIALYQQTHKETKIGDITIPAGVDLTLPTLLIHHDPEFWGDDAEEFRPDRFSEGVSKASKDHFAFFPFSWGPRTCIGQNFAMLEAKMVLAMILQHFSLELSPSYIHAPCTVMTMQPQHGAQVFIRQL</sequence>
<keyword evidence="9 11" id="KW-0503">Monooxygenase</keyword>
<comment type="similarity">
    <text evidence="2 11">Belongs to the cytochrome P450 family.</text>
</comment>
<name>A0ABQ9MUX9_HEVBR</name>
<keyword evidence="3 11" id="KW-0349">Heme</keyword>
<dbReference type="Pfam" id="PF00067">
    <property type="entry name" value="p450"/>
    <property type="match status" value="1"/>
</dbReference>
<proteinExistence type="inferred from homology"/>
<dbReference type="InterPro" id="IPR050665">
    <property type="entry name" value="Cytochrome_P450_Monooxygen"/>
</dbReference>
<evidence type="ECO:0000256" key="6">
    <source>
        <dbReference type="ARBA" id="ARBA00022989"/>
    </source>
</evidence>
<keyword evidence="4" id="KW-0812">Transmembrane</keyword>
<dbReference type="InterPro" id="IPR001128">
    <property type="entry name" value="Cyt_P450"/>
</dbReference>
<dbReference type="EMBL" id="JARPOI010000004">
    <property type="protein sequence ID" value="KAJ9183753.1"/>
    <property type="molecule type" value="Genomic_DNA"/>
</dbReference>
<evidence type="ECO:0000256" key="8">
    <source>
        <dbReference type="ARBA" id="ARBA00023004"/>
    </source>
</evidence>
<keyword evidence="13" id="KW-1185">Reference proteome</keyword>
<comment type="subcellular location">
    <subcellularLocation>
        <location evidence="1">Membrane</location>
        <topology evidence="1">Single-pass membrane protein</topology>
    </subcellularLocation>
</comment>
<dbReference type="Proteomes" id="UP001174677">
    <property type="component" value="Chromosome 4"/>
</dbReference>
<accession>A0ABQ9MUX9</accession>
<dbReference type="InterPro" id="IPR017972">
    <property type="entry name" value="Cyt_P450_CS"/>
</dbReference>
<dbReference type="InterPro" id="IPR002401">
    <property type="entry name" value="Cyt_P450_E_grp-I"/>
</dbReference>
<dbReference type="InterPro" id="IPR036396">
    <property type="entry name" value="Cyt_P450_sf"/>
</dbReference>
<dbReference type="PANTHER" id="PTHR24282:SF94">
    <property type="entry name" value="CYTOCHROME P450 72C1"/>
    <property type="match status" value="1"/>
</dbReference>
<dbReference type="CDD" id="cd20642">
    <property type="entry name" value="CYP72"/>
    <property type="match status" value="1"/>
</dbReference>
<evidence type="ECO:0000313" key="13">
    <source>
        <dbReference type="Proteomes" id="UP001174677"/>
    </source>
</evidence>
<evidence type="ECO:0000256" key="4">
    <source>
        <dbReference type="ARBA" id="ARBA00022692"/>
    </source>
</evidence>
<keyword evidence="8 11" id="KW-0408">Iron</keyword>
<evidence type="ECO:0000256" key="7">
    <source>
        <dbReference type="ARBA" id="ARBA00023002"/>
    </source>
</evidence>
<organism evidence="12 13">
    <name type="scientific">Hevea brasiliensis</name>
    <name type="common">Para rubber tree</name>
    <name type="synonym">Siphonia brasiliensis</name>
    <dbReference type="NCBI Taxonomy" id="3981"/>
    <lineage>
        <taxon>Eukaryota</taxon>
        <taxon>Viridiplantae</taxon>
        <taxon>Streptophyta</taxon>
        <taxon>Embryophyta</taxon>
        <taxon>Tracheophyta</taxon>
        <taxon>Spermatophyta</taxon>
        <taxon>Magnoliopsida</taxon>
        <taxon>eudicotyledons</taxon>
        <taxon>Gunneridae</taxon>
        <taxon>Pentapetalae</taxon>
        <taxon>rosids</taxon>
        <taxon>fabids</taxon>
        <taxon>Malpighiales</taxon>
        <taxon>Euphorbiaceae</taxon>
        <taxon>Crotonoideae</taxon>
        <taxon>Micrandreae</taxon>
        <taxon>Hevea</taxon>
    </lineage>
</organism>
<keyword evidence="6" id="KW-1133">Transmembrane helix</keyword>
<evidence type="ECO:0000256" key="10">
    <source>
        <dbReference type="ARBA" id="ARBA00023136"/>
    </source>
</evidence>
<dbReference type="Gene3D" id="1.10.630.10">
    <property type="entry name" value="Cytochrome P450"/>
    <property type="match status" value="1"/>
</dbReference>
<keyword evidence="7 11" id="KW-0560">Oxidoreductase</keyword>
<protein>
    <recommendedName>
        <fullName evidence="14">Cytochrome P450</fullName>
    </recommendedName>
</protein>
<dbReference type="PROSITE" id="PS00086">
    <property type="entry name" value="CYTOCHROME_P450"/>
    <property type="match status" value="1"/>
</dbReference>
<evidence type="ECO:0000256" key="9">
    <source>
        <dbReference type="ARBA" id="ARBA00023033"/>
    </source>
</evidence>
<evidence type="ECO:0000256" key="5">
    <source>
        <dbReference type="ARBA" id="ARBA00022723"/>
    </source>
</evidence>
<evidence type="ECO:0008006" key="14">
    <source>
        <dbReference type="Google" id="ProtNLM"/>
    </source>
</evidence>
<keyword evidence="10" id="KW-0472">Membrane</keyword>
<gene>
    <name evidence="12" type="ORF">P3X46_007565</name>
</gene>
<keyword evidence="5 11" id="KW-0479">Metal-binding</keyword>
<dbReference type="SUPFAM" id="SSF48264">
    <property type="entry name" value="Cytochrome P450"/>
    <property type="match status" value="1"/>
</dbReference>
<reference evidence="12" key="1">
    <citation type="journal article" date="2023" name="Plant Biotechnol. J.">
        <title>Chromosome-level wild Hevea brasiliensis genome provides new tools for genomic-assisted breeding and valuable loci to elevate rubber yield.</title>
        <authorList>
            <person name="Cheng H."/>
            <person name="Song X."/>
            <person name="Hu Y."/>
            <person name="Wu T."/>
            <person name="Yang Q."/>
            <person name="An Z."/>
            <person name="Feng S."/>
            <person name="Deng Z."/>
            <person name="Wu W."/>
            <person name="Zeng X."/>
            <person name="Tu M."/>
            <person name="Wang X."/>
            <person name="Huang H."/>
        </authorList>
    </citation>
    <scope>NUCLEOTIDE SEQUENCE</scope>
    <source>
        <strain evidence="12">MT/VB/25A 57/8</strain>
    </source>
</reference>